<dbReference type="PATRIC" id="fig|1121477.3.peg.1575"/>
<evidence type="ECO:0000313" key="5">
    <source>
        <dbReference type="Proteomes" id="UP000184533"/>
    </source>
</evidence>
<dbReference type="STRING" id="1121477.SAMN02745223_01302"/>
<dbReference type="AlphaFoldDB" id="A0A0F5LVR5"/>
<evidence type="ECO:0000256" key="1">
    <source>
        <dbReference type="SAM" id="MobiDB-lite"/>
    </source>
</evidence>
<accession>A0A0F5LVR5</accession>
<keyword evidence="4" id="KW-1185">Reference proteome</keyword>
<protein>
    <submittedName>
        <fullName evidence="2">Uncharacterized protein</fullName>
    </submittedName>
</protein>
<gene>
    <name evidence="3" type="ORF">SAMN02745223_01302</name>
    <name evidence="2" type="ORF">VW29_02600</name>
</gene>
<evidence type="ECO:0000313" key="4">
    <source>
        <dbReference type="Proteomes" id="UP000033608"/>
    </source>
</evidence>
<dbReference type="RefSeq" id="WP_046133794.1">
    <property type="nucleotide sequence ID" value="NZ_FQVC01000003.1"/>
</dbReference>
<dbReference type="OrthoDB" id="8101189at2"/>
<reference evidence="3 5" key="2">
    <citation type="submission" date="2016-11" db="EMBL/GenBank/DDBJ databases">
        <authorList>
            <person name="Jaros S."/>
            <person name="Januszkiewicz K."/>
            <person name="Wedrychowicz H."/>
        </authorList>
    </citation>
    <scope>NUCLEOTIDE SEQUENCE [LARGE SCALE GENOMIC DNA]</scope>
    <source>
        <strain evidence="3 5">DSM 17137</strain>
    </source>
</reference>
<proteinExistence type="predicted"/>
<organism evidence="2 4">
    <name type="scientific">Devosia limi DSM 17137</name>
    <dbReference type="NCBI Taxonomy" id="1121477"/>
    <lineage>
        <taxon>Bacteria</taxon>
        <taxon>Pseudomonadati</taxon>
        <taxon>Pseudomonadota</taxon>
        <taxon>Alphaproteobacteria</taxon>
        <taxon>Hyphomicrobiales</taxon>
        <taxon>Devosiaceae</taxon>
        <taxon>Devosia</taxon>
    </lineage>
</organism>
<evidence type="ECO:0000313" key="3">
    <source>
        <dbReference type="EMBL" id="SHE87948.1"/>
    </source>
</evidence>
<dbReference type="EMBL" id="FQVC01000003">
    <property type="protein sequence ID" value="SHE87948.1"/>
    <property type="molecule type" value="Genomic_DNA"/>
</dbReference>
<feature type="region of interest" description="Disordered" evidence="1">
    <location>
        <begin position="47"/>
        <end position="66"/>
    </location>
</feature>
<sequence length="66" mass="6827">MTKVRFSKDFDFKPSDQATIGYKAGWTGTVTQACAKAGEAAGVGEIVEADPEPAKPVVSKPAKANG</sequence>
<evidence type="ECO:0000313" key="2">
    <source>
        <dbReference type="EMBL" id="KKB86465.1"/>
    </source>
</evidence>
<dbReference type="Proteomes" id="UP000184533">
    <property type="component" value="Unassembled WGS sequence"/>
</dbReference>
<reference evidence="2 4" key="1">
    <citation type="submission" date="2015-03" db="EMBL/GenBank/DDBJ databases">
        <authorList>
            <person name="Hassan Y.I."/>
            <person name="Lepp D."/>
            <person name="Zhou T."/>
        </authorList>
    </citation>
    <scope>NUCLEOTIDE SEQUENCE [LARGE SCALE GENOMIC DNA]</scope>
    <source>
        <strain evidence="2 4">DSM 17137</strain>
    </source>
</reference>
<dbReference type="EMBL" id="LAJF01000036">
    <property type="protein sequence ID" value="KKB86465.1"/>
    <property type="molecule type" value="Genomic_DNA"/>
</dbReference>
<dbReference type="Proteomes" id="UP000033608">
    <property type="component" value="Unassembled WGS sequence"/>
</dbReference>
<name>A0A0F5LVR5_9HYPH</name>
<dbReference type="PROSITE" id="PS51257">
    <property type="entry name" value="PROKAR_LIPOPROTEIN"/>
    <property type="match status" value="1"/>
</dbReference>